<keyword evidence="2" id="KW-0812">Transmembrane</keyword>
<sequence length="383" mass="40392">MGAGRFVCVALPFGLTLASLICILIVMLAGVTNRSLDMFEIQTANLSISSSSLANFADAVIKRNDDLSSLTIAGQAPNPPPPQRPDSFSSSTLTGQVPNPPQRPDSFSSSTLAGLTPNLGDNITAAALGLADSYKVSLWNYCRTTGKDTTCTKAQFDWASTKLNTSTVEDSASSITGKKVRLPSELRRALKSFKAVSKWTEVVYIIALIACVAELFMGLFGFCSRVGSCLTFVISGVSTVTIVLASVMASVQSSLVVGAVKASARSYGVQGSLNTSFLATTWLAAVFSIGAGVFWMMTVCCCAASSGSSKRKSRGVDDAEKSMPTGAYQRVDDGQHNNQGYQGQQTGIYNAQQSTEYGVPMHNVKPVARGGNGAYEPYSHTAI</sequence>
<feature type="transmembrane region" description="Helical" evidence="2">
    <location>
        <begin position="202"/>
        <end position="222"/>
    </location>
</feature>
<comment type="caution">
    <text evidence="3">The sequence shown here is derived from an EMBL/GenBank/DDBJ whole genome shotgun (WGS) entry which is preliminary data.</text>
</comment>
<dbReference type="GO" id="GO:0031505">
    <property type="term" value="P:fungal-type cell wall organization"/>
    <property type="evidence" value="ECO:0007669"/>
    <property type="project" value="TreeGrafter"/>
</dbReference>
<dbReference type="PANTHER" id="PTHR28019:SF3">
    <property type="entry name" value="INTEGRAL MEMBRANE PROTEIN (AFU_ORTHOLOGUE AFUA_6G07470)"/>
    <property type="match status" value="1"/>
</dbReference>
<feature type="transmembrane region" description="Helical" evidence="2">
    <location>
        <begin position="282"/>
        <end position="304"/>
    </location>
</feature>
<dbReference type="GO" id="GO:0051285">
    <property type="term" value="C:cell cortex of cell tip"/>
    <property type="evidence" value="ECO:0007669"/>
    <property type="project" value="TreeGrafter"/>
</dbReference>
<keyword evidence="2" id="KW-0472">Membrane</keyword>
<dbReference type="AlphaFoldDB" id="A0A1E1LGJ7"/>
<gene>
    <name evidence="3" type="ORF">RCO7_03705</name>
</gene>
<feature type="transmembrane region" description="Helical" evidence="2">
    <location>
        <begin position="7"/>
        <end position="29"/>
    </location>
</feature>
<dbReference type="PANTHER" id="PTHR28019">
    <property type="entry name" value="CELL MEMBRANE PROTEIN YLR413W-RELATED"/>
    <property type="match status" value="1"/>
</dbReference>
<proteinExistence type="predicted"/>
<evidence type="ECO:0000256" key="1">
    <source>
        <dbReference type="SAM" id="MobiDB-lite"/>
    </source>
</evidence>
<dbReference type="InParanoid" id="A0A1E1LGJ7"/>
<keyword evidence="4" id="KW-1185">Reference proteome</keyword>
<dbReference type="Proteomes" id="UP000178129">
    <property type="component" value="Unassembled WGS sequence"/>
</dbReference>
<dbReference type="Pfam" id="PF06687">
    <property type="entry name" value="SUR7"/>
    <property type="match status" value="1"/>
</dbReference>
<evidence type="ECO:0008006" key="5">
    <source>
        <dbReference type="Google" id="ProtNLM"/>
    </source>
</evidence>
<accession>A0A1E1LGJ7</accession>
<dbReference type="InterPro" id="IPR052413">
    <property type="entry name" value="SUR7_domain"/>
</dbReference>
<reference evidence="4" key="1">
    <citation type="submission" date="2016-03" db="EMBL/GenBank/DDBJ databases">
        <authorList>
            <person name="Ploux O."/>
        </authorList>
    </citation>
    <scope>NUCLEOTIDE SEQUENCE [LARGE SCALE GENOMIC DNA]</scope>
    <source>
        <strain evidence="4">UK7</strain>
    </source>
</reference>
<dbReference type="InterPro" id="IPR009571">
    <property type="entry name" value="SUR7/Rim9-like_fungi"/>
</dbReference>
<keyword evidence="2" id="KW-1133">Transmembrane helix</keyword>
<dbReference type="GO" id="GO:0005886">
    <property type="term" value="C:plasma membrane"/>
    <property type="evidence" value="ECO:0007669"/>
    <property type="project" value="InterPro"/>
</dbReference>
<feature type="region of interest" description="Disordered" evidence="1">
    <location>
        <begin position="71"/>
        <end position="111"/>
    </location>
</feature>
<name>A0A1E1LGJ7_9HELO</name>
<protein>
    <recommendedName>
        <fullName evidence="5">SUR7 protein</fullName>
    </recommendedName>
</protein>
<evidence type="ECO:0000313" key="3">
    <source>
        <dbReference type="EMBL" id="CZT09592.1"/>
    </source>
</evidence>
<organism evidence="3 4">
    <name type="scientific">Rhynchosporium graminicola</name>
    <dbReference type="NCBI Taxonomy" id="2792576"/>
    <lineage>
        <taxon>Eukaryota</taxon>
        <taxon>Fungi</taxon>
        <taxon>Dikarya</taxon>
        <taxon>Ascomycota</taxon>
        <taxon>Pezizomycotina</taxon>
        <taxon>Leotiomycetes</taxon>
        <taxon>Helotiales</taxon>
        <taxon>Ploettnerulaceae</taxon>
        <taxon>Rhynchosporium</taxon>
    </lineage>
</organism>
<evidence type="ECO:0000313" key="4">
    <source>
        <dbReference type="Proteomes" id="UP000178129"/>
    </source>
</evidence>
<feature type="region of interest" description="Disordered" evidence="1">
    <location>
        <begin position="306"/>
        <end position="343"/>
    </location>
</feature>
<dbReference type="EMBL" id="FJUW01000051">
    <property type="protein sequence ID" value="CZT09592.1"/>
    <property type="molecule type" value="Genomic_DNA"/>
</dbReference>
<feature type="transmembrane region" description="Helical" evidence="2">
    <location>
        <begin position="229"/>
        <end position="251"/>
    </location>
</feature>
<evidence type="ECO:0000256" key="2">
    <source>
        <dbReference type="SAM" id="Phobius"/>
    </source>
</evidence>